<dbReference type="GO" id="GO:0005634">
    <property type="term" value="C:nucleus"/>
    <property type="evidence" value="ECO:0007669"/>
    <property type="project" value="TreeGrafter"/>
</dbReference>
<sequence length="372" mass="41970">MPIQPTTSRERSRCAKACVNCRRRKQRCDGNLPCGWCRRRRVVNECNFARSPPRPPSSPSSVESLPGNARDPNQDQDQSLQGLESGSPAPDPVANPRLSRLFQDGHGNLMFMGDSANLSFLQVIHRLVCDSLGPHLFPDEPLWHLLVEAAPAAQSDWIQEMANQPPLRPTVDKARCLISWYSYATNSVLQLYDQRELNEMVSRWLQIEQDGRQQKATSAVLFLVFAIGAQTCPGDQDDEAERYFNYGRFLAMSGDLGISTIQANILITLYLFHDVNVLFDPAEFTRREKLWTVLRILDLFMSASLARPPSTLETRDTAAKENYSTANDICYIFEKILTDVYSKRKVSTHVLQRISERQPPVGGEAAVRSGLR</sequence>
<keyword evidence="2" id="KW-0804">Transcription</keyword>
<dbReference type="Pfam" id="PF00172">
    <property type="entry name" value="Zn_clus"/>
    <property type="match status" value="1"/>
</dbReference>
<evidence type="ECO:0000256" key="4">
    <source>
        <dbReference type="SAM" id="MobiDB-lite"/>
    </source>
</evidence>
<dbReference type="InterPro" id="IPR001138">
    <property type="entry name" value="Zn2Cys6_DnaBD"/>
</dbReference>
<keyword evidence="1" id="KW-0805">Transcription regulation</keyword>
<feature type="region of interest" description="Disordered" evidence="4">
    <location>
        <begin position="48"/>
        <end position="99"/>
    </location>
</feature>
<evidence type="ECO:0000259" key="5">
    <source>
        <dbReference type="PROSITE" id="PS50048"/>
    </source>
</evidence>
<protein>
    <recommendedName>
        <fullName evidence="5">Zn(2)-C6 fungal-type domain-containing protein</fullName>
    </recommendedName>
</protein>
<evidence type="ECO:0000256" key="2">
    <source>
        <dbReference type="ARBA" id="ARBA00023163"/>
    </source>
</evidence>
<dbReference type="GO" id="GO:0000978">
    <property type="term" value="F:RNA polymerase II cis-regulatory region sequence-specific DNA binding"/>
    <property type="evidence" value="ECO:0007669"/>
    <property type="project" value="TreeGrafter"/>
</dbReference>
<dbReference type="CDD" id="cd00067">
    <property type="entry name" value="GAL4"/>
    <property type="match status" value="1"/>
</dbReference>
<keyword evidence="3" id="KW-0539">Nucleus</keyword>
<dbReference type="Gene3D" id="4.10.240.10">
    <property type="entry name" value="Zn(2)-C6 fungal-type DNA-binding domain"/>
    <property type="match status" value="1"/>
</dbReference>
<dbReference type="SUPFAM" id="SSF57701">
    <property type="entry name" value="Zn2/Cys6 DNA-binding domain"/>
    <property type="match status" value="1"/>
</dbReference>
<evidence type="ECO:0000313" key="6">
    <source>
        <dbReference type="EMBL" id="KAF5264241.1"/>
    </source>
</evidence>
<evidence type="ECO:0000256" key="1">
    <source>
        <dbReference type="ARBA" id="ARBA00023015"/>
    </source>
</evidence>
<name>A0A8H5AHQ0_FUSOX</name>
<dbReference type="EMBL" id="JAAFOW010000776">
    <property type="protein sequence ID" value="KAF5264241.1"/>
    <property type="molecule type" value="Genomic_DNA"/>
</dbReference>
<evidence type="ECO:0000256" key="3">
    <source>
        <dbReference type="ARBA" id="ARBA00023242"/>
    </source>
</evidence>
<organism evidence="6 7">
    <name type="scientific">Fusarium oxysporum</name>
    <name type="common">Fusarium vascular wilt</name>
    <dbReference type="NCBI Taxonomy" id="5507"/>
    <lineage>
        <taxon>Eukaryota</taxon>
        <taxon>Fungi</taxon>
        <taxon>Dikarya</taxon>
        <taxon>Ascomycota</taxon>
        <taxon>Pezizomycotina</taxon>
        <taxon>Sordariomycetes</taxon>
        <taxon>Hypocreomycetidae</taxon>
        <taxon>Hypocreales</taxon>
        <taxon>Nectriaceae</taxon>
        <taxon>Fusarium</taxon>
        <taxon>Fusarium oxysporum species complex</taxon>
    </lineage>
</organism>
<dbReference type="GO" id="GO:0008270">
    <property type="term" value="F:zinc ion binding"/>
    <property type="evidence" value="ECO:0007669"/>
    <property type="project" value="InterPro"/>
</dbReference>
<dbReference type="GO" id="GO:0000435">
    <property type="term" value="P:positive regulation of transcription from RNA polymerase II promoter by galactose"/>
    <property type="evidence" value="ECO:0007669"/>
    <property type="project" value="TreeGrafter"/>
</dbReference>
<dbReference type="GO" id="GO:0000981">
    <property type="term" value="F:DNA-binding transcription factor activity, RNA polymerase II-specific"/>
    <property type="evidence" value="ECO:0007669"/>
    <property type="project" value="InterPro"/>
</dbReference>
<comment type="caution">
    <text evidence="6">The sequence shown here is derived from an EMBL/GenBank/DDBJ whole genome shotgun (WGS) entry which is preliminary data.</text>
</comment>
<dbReference type="Proteomes" id="UP000558688">
    <property type="component" value="Unassembled WGS sequence"/>
</dbReference>
<dbReference type="PANTHER" id="PTHR47424">
    <property type="entry name" value="REGULATORY PROTEIN GAL4"/>
    <property type="match status" value="1"/>
</dbReference>
<reference evidence="6" key="1">
    <citation type="submission" date="2020-02" db="EMBL/GenBank/DDBJ databases">
        <title>Identification and distribution of gene clusters putatively required for synthesis of sphingolipid metabolism inhibitors in phylogenetically diverse species of the filamentous fungus Fusarium.</title>
        <authorList>
            <person name="Kim H.-S."/>
            <person name="Busman M."/>
            <person name="Brown D.W."/>
            <person name="Divon H."/>
            <person name="Uhlig S."/>
            <person name="Proctor R.H."/>
        </authorList>
    </citation>
    <scope>NUCLEOTIDE SEQUENCE [LARGE SCALE GENOMIC DNA]</scope>
    <source>
        <strain evidence="6">NRRL 39464</strain>
    </source>
</reference>
<dbReference type="InterPro" id="IPR051127">
    <property type="entry name" value="Fungal_SecMet_Regulators"/>
</dbReference>
<feature type="compositionally biased region" description="Polar residues" evidence="4">
    <location>
        <begin position="75"/>
        <end position="84"/>
    </location>
</feature>
<accession>A0A8H5AHQ0</accession>
<dbReference type="PANTHER" id="PTHR47424:SF9">
    <property type="entry name" value="TAH-2"/>
    <property type="match status" value="1"/>
</dbReference>
<dbReference type="PROSITE" id="PS00463">
    <property type="entry name" value="ZN2_CY6_FUNGAL_1"/>
    <property type="match status" value="1"/>
</dbReference>
<dbReference type="InterPro" id="IPR036864">
    <property type="entry name" value="Zn2-C6_fun-type_DNA-bd_sf"/>
</dbReference>
<dbReference type="CDD" id="cd12148">
    <property type="entry name" value="fungal_TF_MHR"/>
    <property type="match status" value="1"/>
</dbReference>
<dbReference type="AlphaFoldDB" id="A0A8H5AHQ0"/>
<dbReference type="PROSITE" id="PS50048">
    <property type="entry name" value="ZN2_CY6_FUNGAL_2"/>
    <property type="match status" value="1"/>
</dbReference>
<proteinExistence type="predicted"/>
<gene>
    <name evidence="6" type="ORF">FOXYS1_4978</name>
</gene>
<feature type="domain" description="Zn(2)-C6 fungal-type" evidence="5">
    <location>
        <begin position="17"/>
        <end position="48"/>
    </location>
</feature>
<evidence type="ECO:0000313" key="7">
    <source>
        <dbReference type="Proteomes" id="UP000558688"/>
    </source>
</evidence>
<dbReference type="SMART" id="SM00066">
    <property type="entry name" value="GAL4"/>
    <property type="match status" value="1"/>
</dbReference>